<name>A0A1G2LJL8_9BACT</name>
<dbReference type="AlphaFoldDB" id="A0A1G2LJL8"/>
<evidence type="ECO:0000313" key="1">
    <source>
        <dbReference type="EMBL" id="OHA11011.1"/>
    </source>
</evidence>
<comment type="caution">
    <text evidence="1">The sequence shown here is derived from an EMBL/GenBank/DDBJ whole genome shotgun (WGS) entry which is preliminary data.</text>
</comment>
<gene>
    <name evidence="1" type="ORF">A3H71_03130</name>
</gene>
<dbReference type="EMBL" id="MHQV01000017">
    <property type="protein sequence ID" value="OHA11011.1"/>
    <property type="molecule type" value="Genomic_DNA"/>
</dbReference>
<organism evidence="1 2">
    <name type="scientific">Candidatus Sungbacteria bacterium RIFCSPLOWO2_02_FULL_48_13b</name>
    <dbReference type="NCBI Taxonomy" id="1802283"/>
    <lineage>
        <taxon>Bacteria</taxon>
        <taxon>Candidatus Sungiibacteriota</taxon>
    </lineage>
</organism>
<accession>A0A1G2LJL8</accession>
<reference evidence="1 2" key="1">
    <citation type="journal article" date="2016" name="Nat. Commun.">
        <title>Thousands of microbial genomes shed light on interconnected biogeochemical processes in an aquifer system.</title>
        <authorList>
            <person name="Anantharaman K."/>
            <person name="Brown C.T."/>
            <person name="Hug L.A."/>
            <person name="Sharon I."/>
            <person name="Castelle C.J."/>
            <person name="Probst A.J."/>
            <person name="Thomas B.C."/>
            <person name="Singh A."/>
            <person name="Wilkins M.J."/>
            <person name="Karaoz U."/>
            <person name="Brodie E.L."/>
            <person name="Williams K.H."/>
            <person name="Hubbard S.S."/>
            <person name="Banfield J.F."/>
        </authorList>
    </citation>
    <scope>NUCLEOTIDE SEQUENCE [LARGE SCALE GENOMIC DNA]</scope>
</reference>
<sequence>MKRRFLILSILLAALSGLFILPLVWEPNVAKAGPATGGLIPFGGRILTSTPCDEGQWITVGPPRPGSFMLTAGSILYAWYQIYRPGAWVKGIARPITIPCTVPCPAGECTIGSGLQIDKVGTSLK</sequence>
<protein>
    <submittedName>
        <fullName evidence="1">Uncharacterized protein</fullName>
    </submittedName>
</protein>
<evidence type="ECO:0000313" key="2">
    <source>
        <dbReference type="Proteomes" id="UP000179052"/>
    </source>
</evidence>
<proteinExistence type="predicted"/>
<dbReference type="Proteomes" id="UP000179052">
    <property type="component" value="Unassembled WGS sequence"/>
</dbReference>
<dbReference type="STRING" id="1802283.A3H71_03130"/>